<organism evidence="3 4">
    <name type="scientific">Erwinia aphidicola</name>
    <dbReference type="NCBI Taxonomy" id="68334"/>
    <lineage>
        <taxon>Bacteria</taxon>
        <taxon>Pseudomonadati</taxon>
        <taxon>Pseudomonadota</taxon>
        <taxon>Gammaproteobacteria</taxon>
        <taxon>Enterobacterales</taxon>
        <taxon>Erwiniaceae</taxon>
        <taxon>Erwinia</taxon>
    </lineage>
</organism>
<dbReference type="EMBL" id="JBANEI010000023">
    <property type="protein sequence ID" value="MEI2684276.1"/>
    <property type="molecule type" value="Genomic_DNA"/>
</dbReference>
<dbReference type="InterPro" id="IPR005511">
    <property type="entry name" value="SMP-30"/>
</dbReference>
<dbReference type="GO" id="GO:0016787">
    <property type="term" value="F:hydrolase activity"/>
    <property type="evidence" value="ECO:0007669"/>
    <property type="project" value="UniProtKB-KW"/>
</dbReference>
<feature type="domain" description="SMP-30/Gluconolactonase/LRE-like region" evidence="2">
    <location>
        <begin position="15"/>
        <end position="258"/>
    </location>
</feature>
<evidence type="ECO:0000259" key="2">
    <source>
        <dbReference type="Pfam" id="PF08450"/>
    </source>
</evidence>
<reference evidence="3 4" key="1">
    <citation type="submission" date="2024-02" db="EMBL/GenBank/DDBJ databases">
        <title>First report Erwinia aphidicola in onion in Chile.</title>
        <authorList>
            <person name="Valenzuela M."/>
            <person name="Pena M."/>
            <person name="Dutta B."/>
        </authorList>
    </citation>
    <scope>NUCLEOTIDE SEQUENCE [LARGE SCALE GENOMIC DNA]</scope>
    <source>
        <strain evidence="3 4">QCJ3A</strain>
    </source>
</reference>
<comment type="similarity">
    <text evidence="1">Belongs to the SMP-30/CGR1 family.</text>
</comment>
<evidence type="ECO:0000256" key="1">
    <source>
        <dbReference type="ARBA" id="ARBA00008853"/>
    </source>
</evidence>
<dbReference type="PRINTS" id="PR01790">
    <property type="entry name" value="SMP30FAMILY"/>
</dbReference>
<sequence>MNYQVSNVLPVQAELGECPLWCSEQQVLWFVDILAPALHRFDPATGEHQRWPVAEDIGCIGLRAEGGLIAALRSGVCFLNEQGQITQRIADNPSDAPRSRFNDGRVDPFGRFWCGTLWEPQDRNGAALYRVDNQLNLSMQADDIKISNGLAFSPDRRWMYHTDTPNGVMYRYPLDPHSGEIGKRQVVRRFIQQQGGIPDGAAVDSEGYYWSAMFDGARVIRLDPHSGEIVDEIPLPVRWPTMVAFGGPDLKTLYITSSRENRSAEELAQYPQCGDLFAVRVAVAGLPEPKFRHQQA</sequence>
<keyword evidence="3" id="KW-0378">Hydrolase</keyword>
<protein>
    <submittedName>
        <fullName evidence="3">SMP-30/gluconolactonase/LRE family protein</fullName>
        <ecNumber evidence="3">3.1.1.99</ecNumber>
    </submittedName>
</protein>
<dbReference type="PANTHER" id="PTHR10907">
    <property type="entry name" value="REGUCALCIN"/>
    <property type="match status" value="1"/>
</dbReference>
<dbReference type="InterPro" id="IPR011042">
    <property type="entry name" value="6-blade_b-propeller_TolB-like"/>
</dbReference>
<comment type="caution">
    <text evidence="3">The sequence shown here is derived from an EMBL/GenBank/DDBJ whole genome shotgun (WGS) entry which is preliminary data.</text>
</comment>
<dbReference type="Gene3D" id="2.120.10.30">
    <property type="entry name" value="TolB, C-terminal domain"/>
    <property type="match status" value="1"/>
</dbReference>
<accession>A0ABU8DLN1</accession>
<evidence type="ECO:0000313" key="3">
    <source>
        <dbReference type="EMBL" id="MEI2684276.1"/>
    </source>
</evidence>
<name>A0ABU8DLN1_ERWAP</name>
<dbReference type="RefSeq" id="WP_336203930.1">
    <property type="nucleotide sequence ID" value="NZ_JBANEI010000023.1"/>
</dbReference>
<dbReference type="EC" id="3.1.1.99" evidence="3"/>
<dbReference type="Proteomes" id="UP001306592">
    <property type="component" value="Unassembled WGS sequence"/>
</dbReference>
<proteinExistence type="inferred from homology"/>
<dbReference type="PANTHER" id="PTHR10907:SF47">
    <property type="entry name" value="REGUCALCIN"/>
    <property type="match status" value="1"/>
</dbReference>
<evidence type="ECO:0000313" key="4">
    <source>
        <dbReference type="Proteomes" id="UP001306592"/>
    </source>
</evidence>
<gene>
    <name evidence="3" type="ORF">V8N49_21805</name>
</gene>
<keyword evidence="4" id="KW-1185">Reference proteome</keyword>
<dbReference type="SUPFAM" id="SSF63829">
    <property type="entry name" value="Calcium-dependent phosphotriesterase"/>
    <property type="match status" value="1"/>
</dbReference>
<dbReference type="InterPro" id="IPR013658">
    <property type="entry name" value="SGL"/>
</dbReference>
<dbReference type="Pfam" id="PF08450">
    <property type="entry name" value="SGL"/>
    <property type="match status" value="1"/>
</dbReference>